<dbReference type="GO" id="GO:0000105">
    <property type="term" value="P:L-histidine biosynthetic process"/>
    <property type="evidence" value="ECO:0007669"/>
    <property type="project" value="InterPro"/>
</dbReference>
<dbReference type="InterPro" id="IPR001692">
    <property type="entry name" value="Histidinol_DH_CS"/>
</dbReference>
<protein>
    <submittedName>
        <fullName evidence="11">Histidinol dehydrogenase</fullName>
    </submittedName>
</protein>
<dbReference type="NCBIfam" id="TIGR00069">
    <property type="entry name" value="hisD"/>
    <property type="match status" value="1"/>
</dbReference>
<evidence type="ECO:0000256" key="3">
    <source>
        <dbReference type="ARBA" id="ARBA00022833"/>
    </source>
</evidence>
<evidence type="ECO:0000256" key="10">
    <source>
        <dbReference type="RuleBase" id="RU004175"/>
    </source>
</evidence>
<evidence type="ECO:0000256" key="4">
    <source>
        <dbReference type="ARBA" id="ARBA00023002"/>
    </source>
</evidence>
<dbReference type="Proteomes" id="UP000199820">
    <property type="component" value="Unassembled WGS sequence"/>
</dbReference>
<dbReference type="FunFam" id="3.40.50.1980:FF:000026">
    <property type="entry name" value="Histidinol dehydrogenase"/>
    <property type="match status" value="1"/>
</dbReference>
<feature type="binding site" evidence="8">
    <location>
        <position position="319"/>
    </location>
    <ligand>
        <name>substrate</name>
    </ligand>
</feature>
<organism evidence="11 12">
    <name type="scientific">[Clostridium] aminophilum</name>
    <dbReference type="NCBI Taxonomy" id="1526"/>
    <lineage>
        <taxon>Bacteria</taxon>
        <taxon>Bacillati</taxon>
        <taxon>Bacillota</taxon>
        <taxon>Clostridia</taxon>
        <taxon>Lachnospirales</taxon>
        <taxon>Lachnospiraceae</taxon>
    </lineage>
</organism>
<dbReference type="InterPro" id="IPR022695">
    <property type="entry name" value="Histidinol_DH_monofunct"/>
</dbReference>
<evidence type="ECO:0000256" key="5">
    <source>
        <dbReference type="PIRNR" id="PIRNR000099"/>
    </source>
</evidence>
<feature type="binding site" evidence="7">
    <location>
        <position position="182"/>
    </location>
    <ligand>
        <name>NAD(+)</name>
        <dbReference type="ChEBI" id="CHEBI:57540"/>
    </ligand>
</feature>
<reference evidence="11 12" key="1">
    <citation type="submission" date="2016-10" db="EMBL/GenBank/DDBJ databases">
        <authorList>
            <person name="de Groot N.N."/>
        </authorList>
    </citation>
    <scope>NUCLEOTIDE SEQUENCE [LARGE SCALE GENOMIC DNA]</scope>
    <source>
        <strain evidence="11 12">KH1P1</strain>
    </source>
</reference>
<gene>
    <name evidence="11" type="ORF">SAMN04487771_103811</name>
</gene>
<dbReference type="GO" id="GO:0004399">
    <property type="term" value="F:histidinol dehydrogenase activity"/>
    <property type="evidence" value="ECO:0007669"/>
    <property type="project" value="InterPro"/>
</dbReference>
<name>A0A1I0GW70_9FIRM</name>
<dbReference type="GO" id="GO:0051287">
    <property type="term" value="F:NAD binding"/>
    <property type="evidence" value="ECO:0007669"/>
    <property type="project" value="InterPro"/>
</dbReference>
<evidence type="ECO:0000256" key="6">
    <source>
        <dbReference type="PIRSR" id="PIRSR000099-1"/>
    </source>
</evidence>
<dbReference type="PANTHER" id="PTHR21256">
    <property type="entry name" value="HISTIDINOL DEHYDROGENASE HDH"/>
    <property type="match status" value="1"/>
</dbReference>
<keyword evidence="7" id="KW-0520">NAD</keyword>
<dbReference type="CDD" id="cd06572">
    <property type="entry name" value="Histidinol_dh"/>
    <property type="match status" value="1"/>
</dbReference>
<feature type="binding site" evidence="8">
    <location>
        <position position="228"/>
    </location>
    <ligand>
        <name>substrate</name>
    </ligand>
</feature>
<evidence type="ECO:0000256" key="1">
    <source>
        <dbReference type="ARBA" id="ARBA00010178"/>
    </source>
</evidence>
<feature type="binding site" evidence="8">
    <location>
        <position position="250"/>
    </location>
    <ligand>
        <name>substrate</name>
    </ligand>
</feature>
<dbReference type="GO" id="GO:0005829">
    <property type="term" value="C:cytosol"/>
    <property type="evidence" value="ECO:0007669"/>
    <property type="project" value="TreeGrafter"/>
</dbReference>
<dbReference type="PRINTS" id="PR00083">
    <property type="entry name" value="HOLDHDRGNASE"/>
</dbReference>
<dbReference type="Pfam" id="PF00815">
    <property type="entry name" value="Histidinol_dh"/>
    <property type="match status" value="1"/>
</dbReference>
<evidence type="ECO:0000313" key="11">
    <source>
        <dbReference type="EMBL" id="SET74560.1"/>
    </source>
</evidence>
<dbReference type="SUPFAM" id="SSF53720">
    <property type="entry name" value="ALDH-like"/>
    <property type="match status" value="1"/>
</dbReference>
<dbReference type="PROSITE" id="PS00611">
    <property type="entry name" value="HISOL_DEHYDROGENASE"/>
    <property type="match status" value="1"/>
</dbReference>
<feature type="active site" description="Proton acceptor" evidence="6">
    <location>
        <position position="318"/>
    </location>
</feature>
<dbReference type="Gene3D" id="1.20.5.1300">
    <property type="match status" value="1"/>
</dbReference>
<dbReference type="STRING" id="1526.SAMN02910262_01475"/>
<evidence type="ECO:0000313" key="12">
    <source>
        <dbReference type="Proteomes" id="UP000199820"/>
    </source>
</evidence>
<dbReference type="GO" id="GO:0046872">
    <property type="term" value="F:metal ion binding"/>
    <property type="evidence" value="ECO:0007669"/>
    <property type="project" value="UniProtKB-KW"/>
</dbReference>
<keyword evidence="4 5" id="KW-0560">Oxidoreductase</keyword>
<feature type="binding site" evidence="8">
    <location>
        <position position="408"/>
    </location>
    <ligand>
        <name>substrate</name>
    </ligand>
</feature>
<evidence type="ECO:0000256" key="2">
    <source>
        <dbReference type="ARBA" id="ARBA00022723"/>
    </source>
</evidence>
<dbReference type="PANTHER" id="PTHR21256:SF14">
    <property type="entry name" value="HISTIDINOL DEHYDROGENASE"/>
    <property type="match status" value="1"/>
</dbReference>
<keyword evidence="3 9" id="KW-0862">Zinc</keyword>
<sequence>MEYLKKPAVRPEEETEKKVADVAAIIADIRKNGDEAVRAYNTKFDGNTRELFRVSREEIDAARAKMTPEEIEDLEAAAKNIREFAKAQLNCVKPLDGVSVIPGARLGHRVIPIASCGCYVPGGSYPLFSTALMLVVPAKVAGVRRVAAVSPTVKGTTEIDYRTLAAMDIAGADEIYAIGGVQAIAALAYGTDQVKAVDKIVGPGNQYVAEAKRQCFGQVGIDFVAGPSEVLAIADESADPEILAADMLAQSEHDRLAKGILVTTSRKLGEEVMAAVERQLKALSTAEIAADSWHNYGEVIWAESLEEACAISDEIAPEHLEVCIREDDLEPVVEMLTNFGSLFIGQETGEVFGDYVSGTNHSLPTMRASRYTGGVWAGTFLKVCSFQRYNREAMMAVAPLVSRMAKGEGLMAHKHAADIRMK</sequence>
<dbReference type="eggNOG" id="COG0141">
    <property type="taxonomic scope" value="Bacteria"/>
</dbReference>
<feature type="active site" description="Proton acceptor" evidence="6">
    <location>
        <position position="319"/>
    </location>
</feature>
<keyword evidence="12" id="KW-1185">Reference proteome</keyword>
<dbReference type="PIRSF" id="PIRSF000099">
    <property type="entry name" value="Histidinol_dh"/>
    <property type="match status" value="1"/>
</dbReference>
<accession>A0A1I0GW70</accession>
<feature type="binding site" evidence="8">
    <location>
        <position position="413"/>
    </location>
    <ligand>
        <name>substrate</name>
    </ligand>
</feature>
<dbReference type="Gene3D" id="3.40.50.1980">
    <property type="entry name" value="Nitrogenase molybdenum iron protein domain"/>
    <property type="match status" value="2"/>
</dbReference>
<feature type="binding site" evidence="8">
    <location>
        <position position="354"/>
    </location>
    <ligand>
        <name>substrate</name>
    </ligand>
</feature>
<feature type="binding site" evidence="7">
    <location>
        <position position="119"/>
    </location>
    <ligand>
        <name>NAD(+)</name>
        <dbReference type="ChEBI" id="CHEBI:57540"/>
    </ligand>
</feature>
<comment type="cofactor">
    <cofactor evidence="9">
        <name>Zn(2+)</name>
        <dbReference type="ChEBI" id="CHEBI:29105"/>
    </cofactor>
    <text evidence="9">Binds 1 zinc ion per subunit.</text>
</comment>
<evidence type="ECO:0000256" key="7">
    <source>
        <dbReference type="PIRSR" id="PIRSR000099-2"/>
    </source>
</evidence>
<dbReference type="InterPro" id="IPR012131">
    <property type="entry name" value="Hstdl_DH"/>
</dbReference>
<dbReference type="InterPro" id="IPR016161">
    <property type="entry name" value="Ald_DH/histidinol_DH"/>
</dbReference>
<dbReference type="OrthoDB" id="9805269at2"/>
<dbReference type="EMBL" id="FOIL01000038">
    <property type="protein sequence ID" value="SET74560.1"/>
    <property type="molecule type" value="Genomic_DNA"/>
</dbReference>
<dbReference type="RefSeq" id="WP_074649994.1">
    <property type="nucleotide sequence ID" value="NZ_FOIL01000038.1"/>
</dbReference>
<dbReference type="FunFam" id="3.40.50.1980:FF:000001">
    <property type="entry name" value="Histidinol dehydrogenase"/>
    <property type="match status" value="1"/>
</dbReference>
<feature type="binding site" evidence="9">
    <location>
        <position position="250"/>
    </location>
    <ligand>
        <name>Zn(2+)</name>
        <dbReference type="ChEBI" id="CHEBI:29105"/>
    </ligand>
</feature>
<feature type="binding site" evidence="9">
    <location>
        <position position="354"/>
    </location>
    <ligand>
        <name>Zn(2+)</name>
        <dbReference type="ChEBI" id="CHEBI:29105"/>
    </ligand>
</feature>
<feature type="binding site" evidence="7">
    <location>
        <position position="205"/>
    </location>
    <ligand>
        <name>NAD(+)</name>
        <dbReference type="ChEBI" id="CHEBI:57540"/>
    </ligand>
</feature>
<evidence type="ECO:0000256" key="8">
    <source>
        <dbReference type="PIRSR" id="PIRSR000099-3"/>
    </source>
</evidence>
<feature type="binding site" evidence="8">
    <location>
        <position position="253"/>
    </location>
    <ligand>
        <name>substrate</name>
    </ligand>
</feature>
<evidence type="ECO:0000256" key="9">
    <source>
        <dbReference type="PIRSR" id="PIRSR000099-4"/>
    </source>
</evidence>
<comment type="similarity">
    <text evidence="1 5 10">Belongs to the histidinol dehydrogenase family.</text>
</comment>
<feature type="binding site" evidence="9">
    <location>
        <position position="253"/>
    </location>
    <ligand>
        <name>Zn(2+)</name>
        <dbReference type="ChEBI" id="CHEBI:29105"/>
    </ligand>
</feature>
<proteinExistence type="inferred from homology"/>
<keyword evidence="2 9" id="KW-0479">Metal-binding</keyword>
<dbReference type="AlphaFoldDB" id="A0A1I0GW70"/>
<feature type="binding site" evidence="9">
    <location>
        <position position="413"/>
    </location>
    <ligand>
        <name>Zn(2+)</name>
        <dbReference type="ChEBI" id="CHEBI:29105"/>
    </ligand>
</feature>